<evidence type="ECO:0000313" key="6">
    <source>
        <dbReference type="EMBL" id="OAI17612.1"/>
    </source>
</evidence>
<dbReference type="Gene3D" id="3.55.30.10">
    <property type="entry name" value="Hsp33 domain"/>
    <property type="match status" value="1"/>
</dbReference>
<name>A0A177NID4_9GAMM</name>
<keyword evidence="4" id="KW-0143">Chaperone</keyword>
<gene>
    <name evidence="6" type="ORF">A1359_05830</name>
</gene>
<proteinExistence type="predicted"/>
<dbReference type="Pfam" id="PF01430">
    <property type="entry name" value="HSP33"/>
    <property type="match status" value="1"/>
</dbReference>
<dbReference type="Proteomes" id="UP000078476">
    <property type="component" value="Unassembled WGS sequence"/>
</dbReference>
<protein>
    <submittedName>
        <fullName evidence="6">Molecular chaperone Hsp33</fullName>
    </submittedName>
</protein>
<keyword evidence="3" id="KW-1015">Disulfide bond</keyword>
<dbReference type="InterPro" id="IPR016153">
    <property type="entry name" value="Heat_shock_Hsp33_N"/>
</dbReference>
<dbReference type="CDD" id="cd00498">
    <property type="entry name" value="Hsp33"/>
    <property type="match status" value="1"/>
</dbReference>
<dbReference type="PANTHER" id="PTHR30111">
    <property type="entry name" value="33 KDA CHAPERONIN"/>
    <property type="match status" value="1"/>
</dbReference>
<evidence type="ECO:0000313" key="7">
    <source>
        <dbReference type="Proteomes" id="UP000078476"/>
    </source>
</evidence>
<dbReference type="NCBIfam" id="NF001033">
    <property type="entry name" value="PRK00114.1"/>
    <property type="match status" value="1"/>
</dbReference>
<dbReference type="Gene3D" id="3.90.1280.10">
    <property type="entry name" value="HSP33 redox switch-like"/>
    <property type="match status" value="1"/>
</dbReference>
<dbReference type="GO" id="GO:0042026">
    <property type="term" value="P:protein refolding"/>
    <property type="evidence" value="ECO:0007669"/>
    <property type="project" value="TreeGrafter"/>
</dbReference>
<dbReference type="GO" id="GO:0005737">
    <property type="term" value="C:cytoplasm"/>
    <property type="evidence" value="ECO:0007669"/>
    <property type="project" value="InterPro"/>
</dbReference>
<evidence type="ECO:0000256" key="4">
    <source>
        <dbReference type="ARBA" id="ARBA00023186"/>
    </source>
</evidence>
<dbReference type="EMBL" id="LUUI01000087">
    <property type="protein sequence ID" value="OAI17612.1"/>
    <property type="molecule type" value="Genomic_DNA"/>
</dbReference>
<dbReference type="Gene3D" id="1.10.287.480">
    <property type="entry name" value="helix hairpin bin"/>
    <property type="match status" value="1"/>
</dbReference>
<dbReference type="SUPFAM" id="SSF64397">
    <property type="entry name" value="Hsp33 domain"/>
    <property type="match status" value="1"/>
</dbReference>
<keyword evidence="7" id="KW-1185">Reference proteome</keyword>
<sequence>MNQQDCLIRFLFEELGVRGEWVRLEKSWQQAKQHQTLVNAAVESQLGQALAAVVLLSATIKFKGSMVMQIQGGGELKALVAQSTNERMIRGLVRSEVQVNGANLQQMIGEGGRLVLTVESENAQPYQGVVGLDQQDLAGALRTYFNQSEQLDTRLWLFANETCAAGLFIQELPGEHHDKSDWQHIEILANTVTEEEILTLDCEQLLHRLFHEEVVRLYEPEGVEFKCNCSRQKIGSTLAALGRSELEAILQERKTIEVDCQFCGEQYLFDKVDVENLLTNPDSIENDSSTRH</sequence>
<keyword evidence="5" id="KW-0676">Redox-active center</keyword>
<keyword evidence="1" id="KW-0963">Cytoplasm</keyword>
<reference evidence="6 7" key="1">
    <citation type="submission" date="2016-03" db="EMBL/GenBank/DDBJ databases">
        <authorList>
            <person name="Ploux O."/>
        </authorList>
    </citation>
    <scope>NUCLEOTIDE SEQUENCE [LARGE SCALE GENOMIC DNA]</scope>
    <source>
        <strain evidence="6 7">R-45370</strain>
    </source>
</reference>
<evidence type="ECO:0000256" key="5">
    <source>
        <dbReference type="ARBA" id="ARBA00023284"/>
    </source>
</evidence>
<dbReference type="PIRSF" id="PIRSF005261">
    <property type="entry name" value="Heat_shock_Hsp33"/>
    <property type="match status" value="1"/>
</dbReference>
<dbReference type="InterPro" id="IPR000397">
    <property type="entry name" value="Heat_shock_Hsp33"/>
</dbReference>
<keyword evidence="2" id="KW-0862">Zinc</keyword>
<evidence type="ECO:0000256" key="2">
    <source>
        <dbReference type="ARBA" id="ARBA00022833"/>
    </source>
</evidence>
<comment type="caution">
    <text evidence="6">The sequence shown here is derived from an EMBL/GenBank/DDBJ whole genome shotgun (WGS) entry which is preliminary data.</text>
</comment>
<dbReference type="GO" id="GO:0044183">
    <property type="term" value="F:protein folding chaperone"/>
    <property type="evidence" value="ECO:0007669"/>
    <property type="project" value="TreeGrafter"/>
</dbReference>
<dbReference type="GO" id="GO:0051082">
    <property type="term" value="F:unfolded protein binding"/>
    <property type="evidence" value="ECO:0007669"/>
    <property type="project" value="InterPro"/>
</dbReference>
<dbReference type="STRING" id="980561.A1359_05830"/>
<dbReference type="RefSeq" id="WP_066979856.1">
    <property type="nucleotide sequence ID" value="NZ_LUUI01000087.1"/>
</dbReference>
<dbReference type="PANTHER" id="PTHR30111:SF1">
    <property type="entry name" value="33 KDA CHAPERONIN"/>
    <property type="match status" value="1"/>
</dbReference>
<dbReference type="InterPro" id="IPR016154">
    <property type="entry name" value="Heat_shock_Hsp33_C"/>
</dbReference>
<dbReference type="InterPro" id="IPR023212">
    <property type="entry name" value="Hsp33_helix_hairpin_bin_dom_sf"/>
</dbReference>
<evidence type="ECO:0000256" key="1">
    <source>
        <dbReference type="ARBA" id="ARBA00022490"/>
    </source>
</evidence>
<dbReference type="OrthoDB" id="9793753at2"/>
<organism evidence="6 7">
    <name type="scientific">Methylomonas lenta</name>
    <dbReference type="NCBI Taxonomy" id="980561"/>
    <lineage>
        <taxon>Bacteria</taxon>
        <taxon>Pseudomonadati</taxon>
        <taxon>Pseudomonadota</taxon>
        <taxon>Gammaproteobacteria</taxon>
        <taxon>Methylococcales</taxon>
        <taxon>Methylococcaceae</taxon>
        <taxon>Methylomonas</taxon>
    </lineage>
</organism>
<accession>A0A177NID4</accession>
<dbReference type="AlphaFoldDB" id="A0A177NID4"/>
<evidence type="ECO:0000256" key="3">
    <source>
        <dbReference type="ARBA" id="ARBA00023157"/>
    </source>
</evidence>
<dbReference type="SUPFAM" id="SSF118352">
    <property type="entry name" value="HSP33 redox switch-like"/>
    <property type="match status" value="1"/>
</dbReference>